<name>A0ABP8LW68_9BACT</name>
<sequence length="167" mass="18837">MSFPETGENRPVRPPSLTILCLLSFISAFTGLWRQADQLWSPGRASVQIQETFHTILDRMESQLPDDQSKEAALSVFESVGESLTPETLRKSAIIMLIYESLTLFGAYYMFQLQRRGYKLYMGGIAVGLLGSTLVIGGMTGIVLTFGSLFFSLLFLLLYRLHLKYMY</sequence>
<protein>
    <recommendedName>
        <fullName evidence="4">DUF4064 domain-containing protein</fullName>
    </recommendedName>
</protein>
<accession>A0ABP8LW68</accession>
<proteinExistence type="predicted"/>
<evidence type="ECO:0008006" key="4">
    <source>
        <dbReference type="Google" id="ProtNLM"/>
    </source>
</evidence>
<keyword evidence="1" id="KW-1133">Transmembrane helix</keyword>
<feature type="transmembrane region" description="Helical" evidence="1">
    <location>
        <begin position="118"/>
        <end position="136"/>
    </location>
</feature>
<gene>
    <name evidence="2" type="ORF">GCM10023091_19190</name>
</gene>
<keyword evidence="1" id="KW-0812">Transmembrane</keyword>
<dbReference type="Proteomes" id="UP001501508">
    <property type="component" value="Unassembled WGS sequence"/>
</dbReference>
<reference evidence="3" key="1">
    <citation type="journal article" date="2019" name="Int. J. Syst. Evol. Microbiol.">
        <title>The Global Catalogue of Microorganisms (GCM) 10K type strain sequencing project: providing services to taxonomists for standard genome sequencing and annotation.</title>
        <authorList>
            <consortium name="The Broad Institute Genomics Platform"/>
            <consortium name="The Broad Institute Genome Sequencing Center for Infectious Disease"/>
            <person name="Wu L."/>
            <person name="Ma J."/>
        </authorList>
    </citation>
    <scope>NUCLEOTIDE SEQUENCE [LARGE SCALE GENOMIC DNA]</scope>
    <source>
        <strain evidence="3">JCM 31920</strain>
    </source>
</reference>
<keyword evidence="3" id="KW-1185">Reference proteome</keyword>
<evidence type="ECO:0000313" key="3">
    <source>
        <dbReference type="Proteomes" id="UP001501508"/>
    </source>
</evidence>
<feature type="transmembrane region" description="Helical" evidence="1">
    <location>
        <begin position="12"/>
        <end position="33"/>
    </location>
</feature>
<organism evidence="2 3">
    <name type="scientific">Ravibacter arvi</name>
    <dbReference type="NCBI Taxonomy" id="2051041"/>
    <lineage>
        <taxon>Bacteria</taxon>
        <taxon>Pseudomonadati</taxon>
        <taxon>Bacteroidota</taxon>
        <taxon>Cytophagia</taxon>
        <taxon>Cytophagales</taxon>
        <taxon>Spirosomataceae</taxon>
        <taxon>Ravibacter</taxon>
    </lineage>
</organism>
<feature type="transmembrane region" description="Helical" evidence="1">
    <location>
        <begin position="142"/>
        <end position="161"/>
    </location>
</feature>
<dbReference type="EMBL" id="BAABEY010000019">
    <property type="protein sequence ID" value="GAA4438498.1"/>
    <property type="molecule type" value="Genomic_DNA"/>
</dbReference>
<comment type="caution">
    <text evidence="2">The sequence shown here is derived from an EMBL/GenBank/DDBJ whole genome shotgun (WGS) entry which is preliminary data.</text>
</comment>
<keyword evidence="1" id="KW-0472">Membrane</keyword>
<evidence type="ECO:0000256" key="1">
    <source>
        <dbReference type="SAM" id="Phobius"/>
    </source>
</evidence>
<dbReference type="RefSeq" id="WP_345028356.1">
    <property type="nucleotide sequence ID" value="NZ_BAABEY010000019.1"/>
</dbReference>
<feature type="transmembrane region" description="Helical" evidence="1">
    <location>
        <begin position="93"/>
        <end position="111"/>
    </location>
</feature>
<evidence type="ECO:0000313" key="2">
    <source>
        <dbReference type="EMBL" id="GAA4438498.1"/>
    </source>
</evidence>